<organism evidence="1">
    <name type="scientific">Salix viminalis</name>
    <name type="common">Common osier</name>
    <name type="synonym">Basket willow</name>
    <dbReference type="NCBI Taxonomy" id="40686"/>
    <lineage>
        <taxon>Eukaryota</taxon>
        <taxon>Viridiplantae</taxon>
        <taxon>Streptophyta</taxon>
        <taxon>Embryophyta</taxon>
        <taxon>Tracheophyta</taxon>
        <taxon>Spermatophyta</taxon>
        <taxon>Magnoliopsida</taxon>
        <taxon>eudicotyledons</taxon>
        <taxon>Gunneridae</taxon>
        <taxon>Pentapetalae</taxon>
        <taxon>rosids</taxon>
        <taxon>fabids</taxon>
        <taxon>Malpighiales</taxon>
        <taxon>Salicaceae</taxon>
        <taxon>Saliceae</taxon>
        <taxon>Salix</taxon>
    </lineage>
</organism>
<gene>
    <name evidence="1" type="ORF">SVIM_LOCUS374871</name>
</gene>
<dbReference type="AlphaFoldDB" id="A0A6N2MZV4"/>
<evidence type="ECO:0000313" key="1">
    <source>
        <dbReference type="EMBL" id="VFU53922.1"/>
    </source>
</evidence>
<dbReference type="EMBL" id="CAADRP010001819">
    <property type="protein sequence ID" value="VFU53922.1"/>
    <property type="molecule type" value="Genomic_DNA"/>
</dbReference>
<protein>
    <submittedName>
        <fullName evidence="1">Uncharacterized protein</fullName>
    </submittedName>
</protein>
<reference evidence="1" key="1">
    <citation type="submission" date="2019-03" db="EMBL/GenBank/DDBJ databases">
        <authorList>
            <person name="Mank J."/>
            <person name="Almeida P."/>
        </authorList>
    </citation>
    <scope>NUCLEOTIDE SEQUENCE</scope>
    <source>
        <strain evidence="1">78183</strain>
    </source>
</reference>
<sequence>MACLCPNYKHELTMTEMCHMHEEGYTLHLFFWDLASIDTLVIHGLTLPIFRKDFYEFIILSVRGGARSDPSPLSDGNLDDAASANMRLFFFADAFKHVQQALHFDPRLQCKLSVKQKP</sequence>
<accession>A0A6N2MZV4</accession>
<proteinExistence type="predicted"/>
<name>A0A6N2MZV4_SALVM</name>